<dbReference type="VEuPathDB" id="VectorBase:LOC119179097"/>
<dbReference type="EMBL" id="GHWJ01008125">
    <property type="protein sequence ID" value="NOV40862.1"/>
    <property type="molecule type" value="Transcribed_RNA"/>
</dbReference>
<feature type="binding site" evidence="5">
    <location>
        <position position="277"/>
    </location>
    <ligand>
        <name>FAD</name>
        <dbReference type="ChEBI" id="CHEBI:57692"/>
    </ligand>
</feature>
<evidence type="ECO:0000256" key="2">
    <source>
        <dbReference type="ARBA" id="ARBA00010790"/>
    </source>
</evidence>
<dbReference type="OrthoDB" id="269227at2759"/>
<feature type="binding site" evidence="5">
    <location>
        <begin position="548"/>
        <end position="549"/>
    </location>
    <ligand>
        <name>FAD</name>
        <dbReference type="ChEBI" id="CHEBI:57692"/>
    </ligand>
</feature>
<keyword evidence="3 6" id="KW-0285">Flavoprotein</keyword>
<dbReference type="InterPro" id="IPR007867">
    <property type="entry name" value="GMC_OxRtase_C"/>
</dbReference>
<evidence type="ECO:0000256" key="4">
    <source>
        <dbReference type="ARBA" id="ARBA00022827"/>
    </source>
</evidence>
<dbReference type="Pfam" id="PF05199">
    <property type="entry name" value="GMC_oxred_C"/>
    <property type="match status" value="1"/>
</dbReference>
<evidence type="ECO:0000259" key="8">
    <source>
        <dbReference type="PROSITE" id="PS00623"/>
    </source>
</evidence>
<dbReference type="PROSITE" id="PS00624">
    <property type="entry name" value="GMC_OXRED_2"/>
    <property type="match status" value="1"/>
</dbReference>
<dbReference type="InterPro" id="IPR012132">
    <property type="entry name" value="GMC_OxRdtase"/>
</dbReference>
<dbReference type="PANTHER" id="PTHR11552">
    <property type="entry name" value="GLUCOSE-METHANOL-CHOLINE GMC OXIDOREDUCTASE"/>
    <property type="match status" value="1"/>
</dbReference>
<keyword evidence="7" id="KW-0732">Signal</keyword>
<dbReference type="PIRSF" id="PIRSF000137">
    <property type="entry name" value="Alcohol_oxidase"/>
    <property type="match status" value="1"/>
</dbReference>
<organism evidence="10">
    <name type="scientific">Rhipicephalus microplus</name>
    <name type="common">Cattle tick</name>
    <name type="synonym">Boophilus microplus</name>
    <dbReference type="NCBI Taxonomy" id="6941"/>
    <lineage>
        <taxon>Eukaryota</taxon>
        <taxon>Metazoa</taxon>
        <taxon>Ecdysozoa</taxon>
        <taxon>Arthropoda</taxon>
        <taxon>Chelicerata</taxon>
        <taxon>Arachnida</taxon>
        <taxon>Acari</taxon>
        <taxon>Parasitiformes</taxon>
        <taxon>Ixodida</taxon>
        <taxon>Ixodoidea</taxon>
        <taxon>Ixodidae</taxon>
        <taxon>Rhipicephalinae</taxon>
        <taxon>Rhipicephalus</taxon>
        <taxon>Boophilus</taxon>
    </lineage>
</organism>
<feature type="signal peptide" evidence="7">
    <location>
        <begin position="1"/>
        <end position="19"/>
    </location>
</feature>
<evidence type="ECO:0000256" key="6">
    <source>
        <dbReference type="RuleBase" id="RU003968"/>
    </source>
</evidence>
<accession>A0A6M2D3Z6</accession>
<dbReference type="SUPFAM" id="SSF54373">
    <property type="entry name" value="FAD-linked reductases, C-terminal domain"/>
    <property type="match status" value="1"/>
</dbReference>
<evidence type="ECO:0000256" key="5">
    <source>
        <dbReference type="PIRSR" id="PIRSR000137-2"/>
    </source>
</evidence>
<dbReference type="InterPro" id="IPR000172">
    <property type="entry name" value="GMC_OxRdtase_N"/>
</dbReference>
<dbReference type="GO" id="GO:0016614">
    <property type="term" value="F:oxidoreductase activity, acting on CH-OH group of donors"/>
    <property type="evidence" value="ECO:0007669"/>
    <property type="project" value="InterPro"/>
</dbReference>
<name>A0A6M2D3Z6_RHIMP</name>
<keyword evidence="4 5" id="KW-0274">FAD</keyword>
<sequence>MYFCWLWESVAALLKFYFGSPFYPRSISQETYLPNVEIRNRPLNLHYDYVIVGGGSAGCVLANRLSADPNRTVLLIEAGESEIASMICPWNKVLSFKTKVPLFAPALMGTKMNWEYLPVPQKNACLSVVNNVCPWAKGKALGGSSAINFMLYVRGNPRDYDDWRNKFGAEGWAYEDVLHHFKSIEKTMIPNASEQYRGTSGEIPVTYPNYETDLPGKFLRGCEQLEYDIIDYNGESQEGCSKVQTNTYNGERQSAAKVFIDPVLHRENLHVALKSHVTKVLIDGEKRATGVSFSFGGATFNITATREVIISAGAVGSPQLLLLSGIGPKQDLEKMQIPVVIDLPVGENLQDHVHIDGVAGKLPSPHGIGLFNLPLVFDWRSGPASIPGTIEALAFVSTKFVDASLKFPDVQISLQSIATTHPLFRVYLELMGFRQDVIDQYYLSARNDFGFALAPVMNRPESRGFVKLSTTDPFDQPIIDPRYMTHPQDIKVAVEGVKIALDLMRSDPMRSIGAEPWSIPLKACALKGPIWSDAYLTCFVKHMAHTTWHACCTCPMGNDRRAVVNHELKVWGVQKLRVVDASVMPTIVTGNLNVPTLMIAQKAAAMIRDADP</sequence>
<evidence type="ECO:0000256" key="1">
    <source>
        <dbReference type="ARBA" id="ARBA00001974"/>
    </source>
</evidence>
<comment type="cofactor">
    <cofactor evidence="1 5">
        <name>FAD</name>
        <dbReference type="ChEBI" id="CHEBI:57692"/>
    </cofactor>
</comment>
<feature type="domain" description="Glucose-methanol-choline oxidoreductase N-terminal" evidence="9">
    <location>
        <begin position="313"/>
        <end position="327"/>
    </location>
</feature>
<dbReference type="GO" id="GO:0050660">
    <property type="term" value="F:flavin adenine dinucleotide binding"/>
    <property type="evidence" value="ECO:0007669"/>
    <property type="project" value="InterPro"/>
</dbReference>
<dbReference type="SUPFAM" id="SSF51905">
    <property type="entry name" value="FAD/NAD(P)-binding domain"/>
    <property type="match status" value="1"/>
</dbReference>
<comment type="similarity">
    <text evidence="2 6">Belongs to the GMC oxidoreductase family.</text>
</comment>
<feature type="chain" id="PRO_5026963372" evidence="7">
    <location>
        <begin position="20"/>
        <end position="612"/>
    </location>
</feature>
<evidence type="ECO:0000256" key="3">
    <source>
        <dbReference type="ARBA" id="ARBA00022630"/>
    </source>
</evidence>
<proteinExistence type="inferred from homology"/>
<dbReference type="PANTHER" id="PTHR11552:SF147">
    <property type="entry name" value="CHOLINE DEHYDROGENASE, MITOCHONDRIAL"/>
    <property type="match status" value="1"/>
</dbReference>
<feature type="domain" description="Glucose-methanol-choline oxidoreductase N-terminal" evidence="8">
    <location>
        <begin position="138"/>
        <end position="161"/>
    </location>
</feature>
<reference evidence="10" key="1">
    <citation type="submission" date="2019-09" db="EMBL/GenBank/DDBJ databases">
        <title>Organ-specific transcriptomic study of the physiology of the cattle tick, Rhipicephalus microplus.</title>
        <authorList>
            <person name="Tirloni L."/>
            <person name="Braz G."/>
            <person name="Gandara A.C.P."/>
            <person name="Sabadin G.A."/>
            <person name="da Silva R.M."/>
            <person name="Guizzo M.G."/>
            <person name="Machado J.A."/>
            <person name="Costa E.P."/>
            <person name="Gomes H.F."/>
            <person name="Moraes J."/>
            <person name="Mota M.B.S."/>
            <person name="Mesquita R.D."/>
            <person name="Alvarenga P.H."/>
            <person name="Alves F."/>
            <person name="Seixas A."/>
            <person name="da Fonseca R.N."/>
            <person name="Fogaca A."/>
            <person name="Logullo C."/>
            <person name="Tanaka A."/>
            <person name="Daffre S."/>
            <person name="Termignoni C."/>
            <person name="Vaz I.S.Jr."/>
            <person name="Oliveira P.L."/>
            <person name="Ribeiro J.M."/>
        </authorList>
    </citation>
    <scope>NUCLEOTIDE SEQUENCE</scope>
    <source>
        <strain evidence="10">Porto Alegre</strain>
    </source>
</reference>
<dbReference type="Pfam" id="PF00732">
    <property type="entry name" value="GMC_oxred_N"/>
    <property type="match status" value="1"/>
</dbReference>
<evidence type="ECO:0000313" key="10">
    <source>
        <dbReference type="EMBL" id="NOV40862.1"/>
    </source>
</evidence>
<evidence type="ECO:0000259" key="9">
    <source>
        <dbReference type="PROSITE" id="PS00624"/>
    </source>
</evidence>
<evidence type="ECO:0000256" key="7">
    <source>
        <dbReference type="SAM" id="SignalP"/>
    </source>
</evidence>
<dbReference type="AlphaFoldDB" id="A0A6M2D3Z6"/>
<protein>
    <submittedName>
        <fullName evidence="10">Putative glucose dehydrogenase ovary overexpressed</fullName>
    </submittedName>
</protein>
<dbReference type="PROSITE" id="PS00623">
    <property type="entry name" value="GMC_OXRED_1"/>
    <property type="match status" value="1"/>
</dbReference>
<dbReference type="InterPro" id="IPR036188">
    <property type="entry name" value="FAD/NAD-bd_sf"/>
</dbReference>
<dbReference type="Gene3D" id="3.50.50.60">
    <property type="entry name" value="FAD/NAD(P)-binding domain"/>
    <property type="match status" value="1"/>
</dbReference>
<dbReference type="Gene3D" id="3.30.560.10">
    <property type="entry name" value="Glucose Oxidase, domain 3"/>
    <property type="match status" value="1"/>
</dbReference>